<dbReference type="RefSeq" id="WP_344613434.1">
    <property type="nucleotide sequence ID" value="NZ_BAAARV010000025.1"/>
</dbReference>
<evidence type="ECO:0000313" key="1">
    <source>
        <dbReference type="EMBL" id="GAA2347347.1"/>
    </source>
</evidence>
<proteinExistence type="predicted"/>
<name>A0ABP5T8L3_9ACTN</name>
<protein>
    <submittedName>
        <fullName evidence="1">Uncharacterized protein</fullName>
    </submittedName>
</protein>
<dbReference type="EMBL" id="BAAARV010000025">
    <property type="protein sequence ID" value="GAA2347347.1"/>
    <property type="molecule type" value="Genomic_DNA"/>
</dbReference>
<evidence type="ECO:0000313" key="2">
    <source>
        <dbReference type="Proteomes" id="UP001501444"/>
    </source>
</evidence>
<gene>
    <name evidence="1" type="ORF">GCM10010170_034850</name>
</gene>
<accession>A0ABP5T8L3</accession>
<sequence>MTGGVTDEILARLADDPLLELRMAVIKLRSRAEAARREFAEGDNFSYTDDWARACDNMLGGPIGEFTGVFSPFAGLELAGWLESVVKRLERQQPGQEARGEGPIALADKAAAFTIARALLGRMP</sequence>
<dbReference type="Proteomes" id="UP001501444">
    <property type="component" value="Unassembled WGS sequence"/>
</dbReference>
<keyword evidence="2" id="KW-1185">Reference proteome</keyword>
<comment type="caution">
    <text evidence="1">The sequence shown here is derived from an EMBL/GenBank/DDBJ whole genome shotgun (WGS) entry which is preliminary data.</text>
</comment>
<organism evidence="1 2">
    <name type="scientific">Dactylosporangium salmoneum</name>
    <dbReference type="NCBI Taxonomy" id="53361"/>
    <lineage>
        <taxon>Bacteria</taxon>
        <taxon>Bacillati</taxon>
        <taxon>Actinomycetota</taxon>
        <taxon>Actinomycetes</taxon>
        <taxon>Micromonosporales</taxon>
        <taxon>Micromonosporaceae</taxon>
        <taxon>Dactylosporangium</taxon>
    </lineage>
</organism>
<reference evidence="2" key="1">
    <citation type="journal article" date="2019" name="Int. J. Syst. Evol. Microbiol.">
        <title>The Global Catalogue of Microorganisms (GCM) 10K type strain sequencing project: providing services to taxonomists for standard genome sequencing and annotation.</title>
        <authorList>
            <consortium name="The Broad Institute Genomics Platform"/>
            <consortium name="The Broad Institute Genome Sequencing Center for Infectious Disease"/>
            <person name="Wu L."/>
            <person name="Ma J."/>
        </authorList>
    </citation>
    <scope>NUCLEOTIDE SEQUENCE [LARGE SCALE GENOMIC DNA]</scope>
    <source>
        <strain evidence="2">JCM 3272</strain>
    </source>
</reference>